<evidence type="ECO:0000313" key="2">
    <source>
        <dbReference type="EMBL" id="KAK8060654.1"/>
    </source>
</evidence>
<reference evidence="2 3" key="1">
    <citation type="submission" date="2023-01" db="EMBL/GenBank/DDBJ databases">
        <title>Analysis of 21 Apiospora genomes using comparative genomics revels a genus with tremendous synthesis potential of carbohydrate active enzymes and secondary metabolites.</title>
        <authorList>
            <person name="Sorensen T."/>
        </authorList>
    </citation>
    <scope>NUCLEOTIDE SEQUENCE [LARGE SCALE GENOMIC DNA]</scope>
    <source>
        <strain evidence="2 3">CBS 83171</strain>
    </source>
</reference>
<feature type="transmembrane region" description="Helical" evidence="1">
    <location>
        <begin position="135"/>
        <end position="154"/>
    </location>
</feature>
<keyword evidence="3" id="KW-1185">Reference proteome</keyword>
<sequence>MESITPDTGVPEDLYANVFWTVQEQANSTNEAAVVGSLNASTQLPRSLEEITDLEKVGSSTLFILFFALASIPACIGFARYWAMGDEEGAIGLTTEADFMWLIASNLMALFGNLFSILPLLKLTRGSIKYQLAQAGLWISVALGIASIASYCFLNKCWSSLMSFFSNFFAISAVYVSTQHVGSQSLAEGAASTGPKVKSE</sequence>
<feature type="transmembrane region" description="Helical" evidence="1">
    <location>
        <begin position="103"/>
        <end position="123"/>
    </location>
</feature>
<evidence type="ECO:0000256" key="1">
    <source>
        <dbReference type="SAM" id="Phobius"/>
    </source>
</evidence>
<gene>
    <name evidence="2" type="ORF">PG996_010584</name>
</gene>
<keyword evidence="1" id="KW-0472">Membrane</keyword>
<organism evidence="2 3">
    <name type="scientific">Apiospora saccharicola</name>
    <dbReference type="NCBI Taxonomy" id="335842"/>
    <lineage>
        <taxon>Eukaryota</taxon>
        <taxon>Fungi</taxon>
        <taxon>Dikarya</taxon>
        <taxon>Ascomycota</taxon>
        <taxon>Pezizomycotina</taxon>
        <taxon>Sordariomycetes</taxon>
        <taxon>Xylariomycetidae</taxon>
        <taxon>Amphisphaeriales</taxon>
        <taxon>Apiosporaceae</taxon>
        <taxon>Apiospora</taxon>
    </lineage>
</organism>
<evidence type="ECO:0000313" key="3">
    <source>
        <dbReference type="Proteomes" id="UP001446871"/>
    </source>
</evidence>
<accession>A0ABR1UP01</accession>
<name>A0ABR1UP01_9PEZI</name>
<dbReference type="EMBL" id="JAQQWM010000006">
    <property type="protein sequence ID" value="KAK8060654.1"/>
    <property type="molecule type" value="Genomic_DNA"/>
</dbReference>
<keyword evidence="1" id="KW-0812">Transmembrane</keyword>
<protein>
    <submittedName>
        <fullName evidence="2">Uncharacterized protein</fullName>
    </submittedName>
</protein>
<feature type="transmembrane region" description="Helical" evidence="1">
    <location>
        <begin position="62"/>
        <end position="83"/>
    </location>
</feature>
<dbReference type="Proteomes" id="UP001446871">
    <property type="component" value="Unassembled WGS sequence"/>
</dbReference>
<comment type="caution">
    <text evidence="2">The sequence shown here is derived from an EMBL/GenBank/DDBJ whole genome shotgun (WGS) entry which is preliminary data.</text>
</comment>
<keyword evidence="1" id="KW-1133">Transmembrane helix</keyword>
<proteinExistence type="predicted"/>